<feature type="binding site" evidence="5">
    <location>
        <position position="76"/>
    </location>
    <ligand>
        <name>substrate</name>
    </ligand>
</feature>
<evidence type="ECO:0000256" key="1">
    <source>
        <dbReference type="ARBA" id="ARBA00001096"/>
    </source>
</evidence>
<evidence type="ECO:0000256" key="4">
    <source>
        <dbReference type="ARBA" id="ARBA00023235"/>
    </source>
</evidence>
<evidence type="ECO:0000313" key="7">
    <source>
        <dbReference type="Proteomes" id="UP000789572"/>
    </source>
</evidence>
<dbReference type="GO" id="GO:0005737">
    <property type="term" value="C:cytoplasm"/>
    <property type="evidence" value="ECO:0007669"/>
    <property type="project" value="TreeGrafter"/>
</dbReference>
<feature type="binding site" evidence="5">
    <location>
        <position position="51"/>
    </location>
    <ligand>
        <name>substrate</name>
    </ligand>
</feature>
<evidence type="ECO:0000256" key="3">
    <source>
        <dbReference type="ARBA" id="ARBA00012083"/>
    </source>
</evidence>
<dbReference type="EMBL" id="CAJVPJ010000004">
    <property type="protein sequence ID" value="CAG8452028.1"/>
    <property type="molecule type" value="Genomic_DNA"/>
</dbReference>
<name>A0A9N8VDS2_9GLOM</name>
<gene>
    <name evidence="6" type="ORF">POCULU_LOCUS80</name>
</gene>
<organism evidence="6 7">
    <name type="scientific">Paraglomus occultum</name>
    <dbReference type="NCBI Taxonomy" id="144539"/>
    <lineage>
        <taxon>Eukaryota</taxon>
        <taxon>Fungi</taxon>
        <taxon>Fungi incertae sedis</taxon>
        <taxon>Mucoromycota</taxon>
        <taxon>Glomeromycotina</taxon>
        <taxon>Glomeromycetes</taxon>
        <taxon>Paraglomerales</taxon>
        <taxon>Paraglomeraceae</taxon>
        <taxon>Paraglomus</taxon>
    </lineage>
</organism>
<dbReference type="AlphaFoldDB" id="A0A9N8VDS2"/>
<evidence type="ECO:0000256" key="5">
    <source>
        <dbReference type="PIRSR" id="PIRSR016020-2"/>
    </source>
</evidence>
<dbReference type="Gene3D" id="2.70.98.10">
    <property type="match status" value="2"/>
</dbReference>
<keyword evidence="7" id="KW-1185">Reference proteome</keyword>
<dbReference type="InterPro" id="IPR025532">
    <property type="entry name" value="G6P_1-epimerase"/>
</dbReference>
<evidence type="ECO:0000313" key="6">
    <source>
        <dbReference type="EMBL" id="CAG8452028.1"/>
    </source>
</evidence>
<dbReference type="PIRSF" id="PIRSF016020">
    <property type="entry name" value="PHexose_mutarotase"/>
    <property type="match status" value="1"/>
</dbReference>
<comment type="similarity">
    <text evidence="2">Belongs to the glucose-6-phosphate 1-epimerase family.</text>
</comment>
<dbReference type="OrthoDB" id="1659429at2759"/>
<proteinExistence type="inferred from homology"/>
<dbReference type="Pfam" id="PF01263">
    <property type="entry name" value="Aldose_epim"/>
    <property type="match status" value="2"/>
</dbReference>
<dbReference type="PANTHER" id="PTHR11122:SF13">
    <property type="entry name" value="GLUCOSE-6-PHOSPHATE 1-EPIMERASE"/>
    <property type="match status" value="1"/>
</dbReference>
<dbReference type="InterPro" id="IPR014718">
    <property type="entry name" value="GH-type_carb-bd"/>
</dbReference>
<dbReference type="InterPro" id="IPR011013">
    <property type="entry name" value="Gal_mutarotase_sf_dom"/>
</dbReference>
<dbReference type="EC" id="5.1.3.15" evidence="3"/>
<dbReference type="PANTHER" id="PTHR11122">
    <property type="entry name" value="APOSPORY-ASSOCIATED PROTEIN C-RELATED"/>
    <property type="match status" value="1"/>
</dbReference>
<dbReference type="GO" id="GO:0030246">
    <property type="term" value="F:carbohydrate binding"/>
    <property type="evidence" value="ECO:0007669"/>
    <property type="project" value="InterPro"/>
</dbReference>
<dbReference type="Proteomes" id="UP000789572">
    <property type="component" value="Unassembled WGS sequence"/>
</dbReference>
<comment type="caution">
    <text evidence="6">The sequence shown here is derived from an EMBL/GenBank/DDBJ whole genome shotgun (WGS) entry which is preliminary data.</text>
</comment>
<dbReference type="InterPro" id="IPR008183">
    <property type="entry name" value="Aldose_1/G6P_1-epimerase"/>
</dbReference>
<accession>A0A9N8VDS2</accession>
<comment type="catalytic activity">
    <reaction evidence="1">
        <text>alpha-D-glucose 6-phosphate = beta-D-glucose 6-phosphate</text>
        <dbReference type="Rhea" id="RHEA:16249"/>
        <dbReference type="ChEBI" id="CHEBI:58225"/>
        <dbReference type="ChEBI" id="CHEBI:58247"/>
        <dbReference type="EC" id="5.1.3.15"/>
    </reaction>
</comment>
<dbReference type="GO" id="GO:0047938">
    <property type="term" value="F:glucose-6-phosphate 1-epimerase activity"/>
    <property type="evidence" value="ECO:0007669"/>
    <property type="project" value="UniProtKB-EC"/>
</dbReference>
<dbReference type="GO" id="GO:0005975">
    <property type="term" value="P:carbohydrate metabolic process"/>
    <property type="evidence" value="ECO:0007669"/>
    <property type="project" value="InterPro"/>
</dbReference>
<feature type="binding site" evidence="5">
    <location>
        <position position="81"/>
    </location>
    <ligand>
        <name>substrate</name>
    </ligand>
</feature>
<sequence length="261" mass="29227">MDSRWKREALSEVLTELLLPTAFRIVFTFINVELTYHTSKNAILNGTKAIRGGIPLVFPQFGKAEDSSAPTAALPQHGFARNSKWEFLEGKDDDNEVTGIFTLSPSSVPSELYQKWPFPFKLLYTVILRPQSLSTFISDISKLKIHNLTNNVFTDKVANGARDTETREVITVNGEVDRVYEDVITEDVLVYCGDESGIRIKRVGVNDVVVWNPWLAKAAAMSDFGDDEYKEMICVELGNVSKYVRLAPGETWEGGQELSVI</sequence>
<keyword evidence="4" id="KW-0413">Isomerase</keyword>
<reference evidence="6" key="1">
    <citation type="submission" date="2021-06" db="EMBL/GenBank/DDBJ databases">
        <authorList>
            <person name="Kallberg Y."/>
            <person name="Tangrot J."/>
            <person name="Rosling A."/>
        </authorList>
    </citation>
    <scope>NUCLEOTIDE SEQUENCE</scope>
    <source>
        <strain evidence="6">IA702</strain>
    </source>
</reference>
<protein>
    <recommendedName>
        <fullName evidence="3">glucose-6-phosphate 1-epimerase</fullName>
        <ecNumber evidence="3">5.1.3.15</ecNumber>
    </recommendedName>
</protein>
<evidence type="ECO:0000256" key="2">
    <source>
        <dbReference type="ARBA" id="ARBA00005866"/>
    </source>
</evidence>
<dbReference type="SUPFAM" id="SSF74650">
    <property type="entry name" value="Galactose mutarotase-like"/>
    <property type="match status" value="1"/>
</dbReference>